<dbReference type="InterPro" id="IPR007362">
    <property type="entry name" value="DUF429"/>
</dbReference>
<dbReference type="InterPro" id="IPR008306">
    <property type="entry name" value="UCP018008"/>
</dbReference>
<organism evidence="1 2">
    <name type="scientific">Methylotuvimicrobium buryatense</name>
    <name type="common">Methylomicrobium buryatense</name>
    <dbReference type="NCBI Taxonomy" id="95641"/>
    <lineage>
        <taxon>Bacteria</taxon>
        <taxon>Pseudomonadati</taxon>
        <taxon>Pseudomonadota</taxon>
        <taxon>Gammaproteobacteria</taxon>
        <taxon>Methylococcales</taxon>
        <taxon>Methylococcaceae</taxon>
        <taxon>Methylotuvimicrobium</taxon>
    </lineage>
</organism>
<evidence type="ECO:0000313" key="2">
    <source>
        <dbReference type="Proteomes" id="UP000305881"/>
    </source>
</evidence>
<keyword evidence="2" id="KW-1185">Reference proteome</keyword>
<protein>
    <submittedName>
        <fullName evidence="1">DUF429 domain-containing protein</fullName>
    </submittedName>
</protein>
<name>A0A4P9UUG5_METBY</name>
<reference evidence="2" key="1">
    <citation type="journal article" date="2019" name="J. Bacteriol.">
        <title>A Mutagenic Screen Identifies a TonB-Dependent Receptor Required for the Lanthanide Metal Switch in the Type I Methanotroph 'Methylotuvimicrobium buryatense' 5GB1C.</title>
        <authorList>
            <person name="Groom J.D."/>
            <person name="Ford S.M."/>
            <person name="Pesesky M.W."/>
            <person name="Lidstrom M.E."/>
        </authorList>
    </citation>
    <scope>NUCLEOTIDE SEQUENCE [LARGE SCALE GENOMIC DNA]</scope>
    <source>
        <strain evidence="2">5GB1C</strain>
    </source>
</reference>
<gene>
    <name evidence="1" type="ORF">EQU24_19975</name>
</gene>
<dbReference type="AlphaFoldDB" id="A0A4P9UUG5"/>
<sequence length="241" mass="26628">MKLAGIDLAWHGEKNPSAIAVGILNDNKLSLEALEPAIFCLSGVFEFISNQKDLSGIAIDAPLIIENQISQRECEKALSRDYGSRKACCHTSNKSLYPDSLSVSLSSLLELRGFQHLAQERWLIECYPHPAIIECFELPERLAYKKGKVADKKSGQVALSSFILKLESSSVLALKVPNELKLLLSESYIQGLKGQALKSNEDALDAIMCLYIAGLYQMKVSSVTYGDSKQGYIWVPRVKCI</sequence>
<dbReference type="OrthoDB" id="9801824at2"/>
<proteinExistence type="predicted"/>
<dbReference type="Proteomes" id="UP000305881">
    <property type="component" value="Chromosome"/>
</dbReference>
<dbReference type="STRING" id="675511.GCA_000341735_03440"/>
<evidence type="ECO:0000313" key="1">
    <source>
        <dbReference type="EMBL" id="QCW84253.1"/>
    </source>
</evidence>
<accession>A0A4P9UUG5</accession>
<dbReference type="KEGG" id="mbur:EQU24_19975"/>
<dbReference type="PIRSF" id="PIRSF018008">
    <property type="entry name" value="UCP018008"/>
    <property type="match status" value="1"/>
</dbReference>
<dbReference type="Pfam" id="PF04250">
    <property type="entry name" value="DUF429"/>
    <property type="match status" value="1"/>
</dbReference>
<dbReference type="RefSeq" id="WP_017841863.1">
    <property type="nucleotide sequence ID" value="NZ_CP035467.1"/>
</dbReference>
<dbReference type="EMBL" id="CP035467">
    <property type="protein sequence ID" value="QCW84253.1"/>
    <property type="molecule type" value="Genomic_DNA"/>
</dbReference>